<evidence type="ECO:0000313" key="2">
    <source>
        <dbReference type="Proteomes" id="UP001501183"/>
    </source>
</evidence>
<organism evidence="1 2">
    <name type="scientific">Rhodococcus olei</name>
    <dbReference type="NCBI Taxonomy" id="2161675"/>
    <lineage>
        <taxon>Bacteria</taxon>
        <taxon>Bacillati</taxon>
        <taxon>Actinomycetota</taxon>
        <taxon>Actinomycetes</taxon>
        <taxon>Mycobacteriales</taxon>
        <taxon>Nocardiaceae</taxon>
        <taxon>Rhodococcus</taxon>
    </lineage>
</organism>
<proteinExistence type="predicted"/>
<accession>A0ABP8P9G6</accession>
<keyword evidence="2" id="KW-1185">Reference proteome</keyword>
<name>A0ABP8P9G6_9NOCA</name>
<protein>
    <recommendedName>
        <fullName evidence="3">Luciferase-like monooxygenase</fullName>
    </recommendedName>
</protein>
<dbReference type="Proteomes" id="UP001501183">
    <property type="component" value="Unassembled WGS sequence"/>
</dbReference>
<dbReference type="EMBL" id="BAABFB010000050">
    <property type="protein sequence ID" value="GAA4482618.1"/>
    <property type="molecule type" value="Genomic_DNA"/>
</dbReference>
<dbReference type="SUPFAM" id="SSF51679">
    <property type="entry name" value="Bacterial luciferase-like"/>
    <property type="match status" value="1"/>
</dbReference>
<gene>
    <name evidence="1" type="ORF">GCM10023094_32900</name>
</gene>
<dbReference type="InterPro" id="IPR036661">
    <property type="entry name" value="Luciferase-like_sf"/>
</dbReference>
<evidence type="ECO:0000313" key="1">
    <source>
        <dbReference type="EMBL" id="GAA4482618.1"/>
    </source>
</evidence>
<evidence type="ECO:0008006" key="3">
    <source>
        <dbReference type="Google" id="ProtNLM"/>
    </source>
</evidence>
<sequence length="180" mass="19590">MCNDRVELPPGIGPWHDHDTGLEAILMTTDTRVRPRDLLRLFVDRPLPAPSAPEWHELTRSDRVPVRISAADLGHAQSIRESYRGDLERSGKEPDSISVIVDIAVLVEPRARDARRAFDALGSHERAIAPGSLSYVGTESGLRGLLDDIQAAGVADGVTITPLAGHNDVDALVDLIRARQ</sequence>
<dbReference type="Gene3D" id="3.20.20.30">
    <property type="entry name" value="Luciferase-like domain"/>
    <property type="match status" value="1"/>
</dbReference>
<reference evidence="2" key="1">
    <citation type="journal article" date="2019" name="Int. J. Syst. Evol. Microbiol.">
        <title>The Global Catalogue of Microorganisms (GCM) 10K type strain sequencing project: providing services to taxonomists for standard genome sequencing and annotation.</title>
        <authorList>
            <consortium name="The Broad Institute Genomics Platform"/>
            <consortium name="The Broad Institute Genome Sequencing Center for Infectious Disease"/>
            <person name="Wu L."/>
            <person name="Ma J."/>
        </authorList>
    </citation>
    <scope>NUCLEOTIDE SEQUENCE [LARGE SCALE GENOMIC DNA]</scope>
    <source>
        <strain evidence="2">JCM 32206</strain>
    </source>
</reference>
<comment type="caution">
    <text evidence="1">The sequence shown here is derived from an EMBL/GenBank/DDBJ whole genome shotgun (WGS) entry which is preliminary data.</text>
</comment>